<protein>
    <recommendedName>
        <fullName evidence="3">M50 family peptidase</fullName>
    </recommendedName>
</protein>
<evidence type="ECO:0000313" key="2">
    <source>
        <dbReference type="EMBL" id="VAX03830.1"/>
    </source>
</evidence>
<feature type="transmembrane region" description="Helical" evidence="1">
    <location>
        <begin position="73"/>
        <end position="92"/>
    </location>
</feature>
<feature type="transmembrane region" description="Helical" evidence="1">
    <location>
        <begin position="127"/>
        <end position="146"/>
    </location>
</feature>
<feature type="transmembrane region" description="Helical" evidence="1">
    <location>
        <begin position="9"/>
        <end position="31"/>
    </location>
</feature>
<dbReference type="PANTHER" id="PTHR33979:SF2">
    <property type="entry name" value="PEPTIDASE M50B-LIKE-DOMAIN-CONTAINING PROTEIN"/>
    <property type="match status" value="1"/>
</dbReference>
<dbReference type="EMBL" id="UOFV01000432">
    <property type="protein sequence ID" value="VAX03830.1"/>
    <property type="molecule type" value="Genomic_DNA"/>
</dbReference>
<keyword evidence="1" id="KW-0472">Membrane</keyword>
<dbReference type="PANTHER" id="PTHR33979">
    <property type="entry name" value="OS02G0221600 PROTEIN"/>
    <property type="match status" value="1"/>
</dbReference>
<evidence type="ECO:0000256" key="1">
    <source>
        <dbReference type="SAM" id="Phobius"/>
    </source>
</evidence>
<organism evidence="2">
    <name type="scientific">hydrothermal vent metagenome</name>
    <dbReference type="NCBI Taxonomy" id="652676"/>
    <lineage>
        <taxon>unclassified sequences</taxon>
        <taxon>metagenomes</taxon>
        <taxon>ecological metagenomes</taxon>
    </lineage>
</organism>
<sequence>MTLTSRQQLILFIITAFIIDYLPFINLPFLWSETFFHEISHGLAALLTGGSIRNITLSFDGSGVCTTSGGLRFLISFSGYAGSALWGLLIYSVADSLSPKNAKLMVGIMLLMLGATLLLWARDISTIIILLILLLMYVLPLVKSLWFSVKFFIQLVGVFVMLDAIRSPLYLLDGRDLGDGASLAQLTGLSEFLWVALWFVIAVGCLYRLWAKPNENKKAIA</sequence>
<proteinExistence type="predicted"/>
<keyword evidence="1" id="KW-0812">Transmembrane</keyword>
<feature type="transmembrane region" description="Helical" evidence="1">
    <location>
        <begin position="151"/>
        <end position="172"/>
    </location>
</feature>
<reference evidence="2" key="1">
    <citation type="submission" date="2018-06" db="EMBL/GenBank/DDBJ databases">
        <authorList>
            <person name="Zhirakovskaya E."/>
        </authorList>
    </citation>
    <scope>NUCLEOTIDE SEQUENCE</scope>
</reference>
<dbReference type="Pfam" id="PF13398">
    <property type="entry name" value="Peptidase_M50B"/>
    <property type="match status" value="1"/>
</dbReference>
<evidence type="ECO:0008006" key="3">
    <source>
        <dbReference type="Google" id="ProtNLM"/>
    </source>
</evidence>
<accession>A0A3B1B0K1</accession>
<gene>
    <name evidence="2" type="ORF">MNBD_GAMMA19-1605</name>
</gene>
<feature type="transmembrane region" description="Helical" evidence="1">
    <location>
        <begin position="104"/>
        <end position="121"/>
    </location>
</feature>
<dbReference type="InterPro" id="IPR049500">
    <property type="entry name" value="Peptidase_M50B-like"/>
</dbReference>
<dbReference type="AlphaFoldDB" id="A0A3B1B0K1"/>
<feature type="transmembrane region" description="Helical" evidence="1">
    <location>
        <begin position="192"/>
        <end position="210"/>
    </location>
</feature>
<keyword evidence="1" id="KW-1133">Transmembrane helix</keyword>
<name>A0A3B1B0K1_9ZZZZ</name>